<evidence type="ECO:0000256" key="5">
    <source>
        <dbReference type="ARBA" id="ARBA00022679"/>
    </source>
</evidence>
<keyword evidence="6 11" id="KW-0547">Nucleotide-binding</keyword>
<comment type="catalytic activity">
    <reaction evidence="10 11">
        <text>GMP + ATP = GDP + ADP</text>
        <dbReference type="Rhea" id="RHEA:20780"/>
        <dbReference type="ChEBI" id="CHEBI:30616"/>
        <dbReference type="ChEBI" id="CHEBI:58115"/>
        <dbReference type="ChEBI" id="CHEBI:58189"/>
        <dbReference type="ChEBI" id="CHEBI:456216"/>
        <dbReference type="EC" id="2.7.4.8"/>
    </reaction>
</comment>
<organism evidence="13 14">
    <name type="scientific">Anaerovorax odorimutans</name>
    <dbReference type="NCBI Taxonomy" id="109327"/>
    <lineage>
        <taxon>Bacteria</taxon>
        <taxon>Bacillati</taxon>
        <taxon>Bacillota</taxon>
        <taxon>Clostridia</taxon>
        <taxon>Peptostreptococcales</taxon>
        <taxon>Anaerovoracaceae</taxon>
        <taxon>Anaerovorax</taxon>
    </lineage>
</organism>
<evidence type="ECO:0000313" key="13">
    <source>
        <dbReference type="EMBL" id="MCQ4637892.1"/>
    </source>
</evidence>
<dbReference type="InterPro" id="IPR008144">
    <property type="entry name" value="Guanylate_kin-like_dom"/>
</dbReference>
<evidence type="ECO:0000256" key="10">
    <source>
        <dbReference type="ARBA" id="ARBA00048594"/>
    </source>
</evidence>
<proteinExistence type="inferred from homology"/>
<keyword evidence="11" id="KW-0963">Cytoplasm</keyword>
<name>A0ABT1RRS6_9FIRM</name>
<evidence type="ECO:0000313" key="14">
    <source>
        <dbReference type="Proteomes" id="UP001524502"/>
    </source>
</evidence>
<evidence type="ECO:0000256" key="7">
    <source>
        <dbReference type="ARBA" id="ARBA00022777"/>
    </source>
</evidence>
<dbReference type="InterPro" id="IPR027417">
    <property type="entry name" value="P-loop_NTPase"/>
</dbReference>
<dbReference type="GO" id="GO:0004385">
    <property type="term" value="F:GMP kinase activity"/>
    <property type="evidence" value="ECO:0007669"/>
    <property type="project" value="UniProtKB-EC"/>
</dbReference>
<dbReference type="Gene3D" id="3.40.50.300">
    <property type="entry name" value="P-loop containing nucleotide triphosphate hydrolases"/>
    <property type="match status" value="1"/>
</dbReference>
<dbReference type="HAMAP" id="MF_00328">
    <property type="entry name" value="Guanylate_kinase"/>
    <property type="match status" value="1"/>
</dbReference>
<dbReference type="RefSeq" id="WP_256133071.1">
    <property type="nucleotide sequence ID" value="NZ_JANFXK010000017.1"/>
</dbReference>
<dbReference type="InterPro" id="IPR008145">
    <property type="entry name" value="GK/Ca_channel_bsu"/>
</dbReference>
<dbReference type="PANTHER" id="PTHR23117:SF13">
    <property type="entry name" value="GUANYLATE KINASE"/>
    <property type="match status" value="1"/>
</dbReference>
<evidence type="ECO:0000256" key="11">
    <source>
        <dbReference type="HAMAP-Rule" id="MF_00328"/>
    </source>
</evidence>
<gene>
    <name evidence="11 13" type="primary">gmk</name>
    <name evidence="13" type="ORF">NE619_14245</name>
</gene>
<dbReference type="CDD" id="cd00071">
    <property type="entry name" value="GMPK"/>
    <property type="match status" value="1"/>
</dbReference>
<dbReference type="Proteomes" id="UP001524502">
    <property type="component" value="Unassembled WGS sequence"/>
</dbReference>
<dbReference type="EC" id="2.7.4.8" evidence="3 11"/>
<reference evidence="13 14" key="1">
    <citation type="submission" date="2022-06" db="EMBL/GenBank/DDBJ databases">
        <title>Isolation of gut microbiota from human fecal samples.</title>
        <authorList>
            <person name="Pamer E.G."/>
            <person name="Barat B."/>
            <person name="Waligurski E."/>
            <person name="Medina S."/>
            <person name="Paddock L."/>
            <person name="Mostad J."/>
        </authorList>
    </citation>
    <scope>NUCLEOTIDE SEQUENCE [LARGE SCALE GENOMIC DNA]</scope>
    <source>
        <strain evidence="13 14">SL.3.17</strain>
    </source>
</reference>
<accession>A0ABT1RRS6</accession>
<dbReference type="SMART" id="SM00072">
    <property type="entry name" value="GuKc"/>
    <property type="match status" value="1"/>
</dbReference>
<feature type="domain" description="Guanylate kinase-like" evidence="12">
    <location>
        <begin position="4"/>
        <end position="181"/>
    </location>
</feature>
<dbReference type="PROSITE" id="PS50052">
    <property type="entry name" value="GUANYLATE_KINASE_2"/>
    <property type="match status" value="1"/>
</dbReference>
<evidence type="ECO:0000256" key="8">
    <source>
        <dbReference type="ARBA" id="ARBA00022840"/>
    </source>
</evidence>
<keyword evidence="8 11" id="KW-0067">ATP-binding</keyword>
<sequence length="202" mass="23165">MHKGRLFVISGPSGAGKGTICKEILENENIRLSVSMTTRQPRVGEVHGKNYFFVSEEEFKKIIEERGFLEYAQVYGNYYGTPKMEVMDMMNDGIDVVLEIDIQGALQIKEAYPEAVFIFILPPSMAELRKRITGRGSETEESLERRLGETLKEISYIDKYDYCVINGDLMEAVERVAAIIMAEHSRVSEDVYKIIERYKEEI</sequence>
<dbReference type="Pfam" id="PF00625">
    <property type="entry name" value="Guanylate_kin"/>
    <property type="match status" value="1"/>
</dbReference>
<dbReference type="InterPro" id="IPR020590">
    <property type="entry name" value="Guanylate_kinase_CS"/>
</dbReference>
<dbReference type="EMBL" id="JANFXK010000017">
    <property type="protein sequence ID" value="MCQ4637892.1"/>
    <property type="molecule type" value="Genomic_DNA"/>
</dbReference>
<comment type="caution">
    <text evidence="13">The sequence shown here is derived from an EMBL/GenBank/DDBJ whole genome shotgun (WGS) entry which is preliminary data.</text>
</comment>
<evidence type="ECO:0000256" key="4">
    <source>
        <dbReference type="ARBA" id="ARBA00016296"/>
    </source>
</evidence>
<comment type="function">
    <text evidence="1 11">Essential for recycling GMP and indirectly, cGMP.</text>
</comment>
<keyword evidence="5 11" id="KW-0808">Transferase</keyword>
<comment type="similarity">
    <text evidence="2 11">Belongs to the guanylate kinase family.</text>
</comment>
<keyword evidence="14" id="KW-1185">Reference proteome</keyword>
<dbReference type="PROSITE" id="PS00856">
    <property type="entry name" value="GUANYLATE_KINASE_1"/>
    <property type="match status" value="1"/>
</dbReference>
<evidence type="ECO:0000256" key="1">
    <source>
        <dbReference type="ARBA" id="ARBA00003531"/>
    </source>
</evidence>
<protein>
    <recommendedName>
        <fullName evidence="4 11">Guanylate kinase</fullName>
        <ecNumber evidence="3 11">2.7.4.8</ecNumber>
    </recommendedName>
    <alternativeName>
        <fullName evidence="9 11">GMP kinase</fullName>
    </alternativeName>
</protein>
<dbReference type="Gene3D" id="3.30.63.10">
    <property type="entry name" value="Guanylate Kinase phosphate binding domain"/>
    <property type="match status" value="1"/>
</dbReference>
<evidence type="ECO:0000259" key="12">
    <source>
        <dbReference type="PROSITE" id="PS50052"/>
    </source>
</evidence>
<keyword evidence="7 11" id="KW-0418">Kinase</keyword>
<feature type="binding site" evidence="11">
    <location>
        <begin position="11"/>
        <end position="18"/>
    </location>
    <ligand>
        <name>ATP</name>
        <dbReference type="ChEBI" id="CHEBI:30616"/>
    </ligand>
</feature>
<comment type="subcellular location">
    <subcellularLocation>
        <location evidence="11">Cytoplasm</location>
    </subcellularLocation>
</comment>
<evidence type="ECO:0000256" key="6">
    <source>
        <dbReference type="ARBA" id="ARBA00022741"/>
    </source>
</evidence>
<evidence type="ECO:0000256" key="9">
    <source>
        <dbReference type="ARBA" id="ARBA00030128"/>
    </source>
</evidence>
<dbReference type="InterPro" id="IPR017665">
    <property type="entry name" value="Guanylate_kinase"/>
</dbReference>
<dbReference type="NCBIfam" id="TIGR03263">
    <property type="entry name" value="guanyl_kin"/>
    <property type="match status" value="1"/>
</dbReference>
<dbReference type="SUPFAM" id="SSF52540">
    <property type="entry name" value="P-loop containing nucleoside triphosphate hydrolases"/>
    <property type="match status" value="1"/>
</dbReference>
<evidence type="ECO:0000256" key="3">
    <source>
        <dbReference type="ARBA" id="ARBA00012961"/>
    </source>
</evidence>
<evidence type="ECO:0000256" key="2">
    <source>
        <dbReference type="ARBA" id="ARBA00005790"/>
    </source>
</evidence>
<dbReference type="PANTHER" id="PTHR23117">
    <property type="entry name" value="GUANYLATE KINASE-RELATED"/>
    <property type="match status" value="1"/>
</dbReference>